<proteinExistence type="predicted"/>
<name>A0A5M3MRA0_CONPW</name>
<evidence type="ECO:0000256" key="1">
    <source>
        <dbReference type="SAM" id="MobiDB-lite"/>
    </source>
</evidence>
<feature type="compositionally biased region" description="Polar residues" evidence="1">
    <location>
        <begin position="1"/>
        <end position="12"/>
    </location>
</feature>
<feature type="compositionally biased region" description="Polar residues" evidence="1">
    <location>
        <begin position="27"/>
        <end position="48"/>
    </location>
</feature>
<organism evidence="2 3">
    <name type="scientific">Coniophora puteana (strain RWD-64-598)</name>
    <name type="common">Brown rot fungus</name>
    <dbReference type="NCBI Taxonomy" id="741705"/>
    <lineage>
        <taxon>Eukaryota</taxon>
        <taxon>Fungi</taxon>
        <taxon>Dikarya</taxon>
        <taxon>Basidiomycota</taxon>
        <taxon>Agaricomycotina</taxon>
        <taxon>Agaricomycetes</taxon>
        <taxon>Agaricomycetidae</taxon>
        <taxon>Boletales</taxon>
        <taxon>Coniophorineae</taxon>
        <taxon>Coniophoraceae</taxon>
        <taxon>Coniophora</taxon>
    </lineage>
</organism>
<gene>
    <name evidence="2" type="ORF">CONPUDRAFT_165398</name>
</gene>
<feature type="compositionally biased region" description="Basic and acidic residues" evidence="1">
    <location>
        <begin position="138"/>
        <end position="156"/>
    </location>
</feature>
<comment type="caution">
    <text evidence="2">The sequence shown here is derived from an EMBL/GenBank/DDBJ whole genome shotgun (WGS) entry which is preliminary data.</text>
</comment>
<evidence type="ECO:0000313" key="2">
    <source>
        <dbReference type="EMBL" id="EIW81185.1"/>
    </source>
</evidence>
<dbReference type="GeneID" id="19205307"/>
<feature type="region of interest" description="Disordered" evidence="1">
    <location>
        <begin position="317"/>
        <end position="403"/>
    </location>
</feature>
<keyword evidence="3" id="KW-1185">Reference proteome</keyword>
<feature type="region of interest" description="Disordered" evidence="1">
    <location>
        <begin position="1"/>
        <end position="61"/>
    </location>
</feature>
<feature type="region of interest" description="Disordered" evidence="1">
    <location>
        <begin position="422"/>
        <end position="443"/>
    </location>
</feature>
<dbReference type="KEGG" id="cput:CONPUDRAFT_165398"/>
<feature type="compositionally biased region" description="Pro residues" evidence="1">
    <location>
        <begin position="373"/>
        <end position="392"/>
    </location>
</feature>
<feature type="compositionally biased region" description="Low complexity" evidence="1">
    <location>
        <begin position="318"/>
        <end position="334"/>
    </location>
</feature>
<reference evidence="3" key="1">
    <citation type="journal article" date="2012" name="Science">
        <title>The Paleozoic origin of enzymatic lignin decomposition reconstructed from 31 fungal genomes.</title>
        <authorList>
            <person name="Floudas D."/>
            <person name="Binder M."/>
            <person name="Riley R."/>
            <person name="Barry K."/>
            <person name="Blanchette R.A."/>
            <person name="Henrissat B."/>
            <person name="Martinez A.T."/>
            <person name="Otillar R."/>
            <person name="Spatafora J.W."/>
            <person name="Yadav J.S."/>
            <person name="Aerts A."/>
            <person name="Benoit I."/>
            <person name="Boyd A."/>
            <person name="Carlson A."/>
            <person name="Copeland A."/>
            <person name="Coutinho P.M."/>
            <person name="de Vries R.P."/>
            <person name="Ferreira P."/>
            <person name="Findley K."/>
            <person name="Foster B."/>
            <person name="Gaskell J."/>
            <person name="Glotzer D."/>
            <person name="Gorecki P."/>
            <person name="Heitman J."/>
            <person name="Hesse C."/>
            <person name="Hori C."/>
            <person name="Igarashi K."/>
            <person name="Jurgens J.A."/>
            <person name="Kallen N."/>
            <person name="Kersten P."/>
            <person name="Kohler A."/>
            <person name="Kuees U."/>
            <person name="Kumar T.K.A."/>
            <person name="Kuo A."/>
            <person name="LaButti K."/>
            <person name="Larrondo L.F."/>
            <person name="Lindquist E."/>
            <person name="Ling A."/>
            <person name="Lombard V."/>
            <person name="Lucas S."/>
            <person name="Lundell T."/>
            <person name="Martin R."/>
            <person name="McLaughlin D.J."/>
            <person name="Morgenstern I."/>
            <person name="Morin E."/>
            <person name="Murat C."/>
            <person name="Nagy L.G."/>
            <person name="Nolan M."/>
            <person name="Ohm R.A."/>
            <person name="Patyshakuliyeva A."/>
            <person name="Rokas A."/>
            <person name="Ruiz-Duenas F.J."/>
            <person name="Sabat G."/>
            <person name="Salamov A."/>
            <person name="Samejima M."/>
            <person name="Schmutz J."/>
            <person name="Slot J.C."/>
            <person name="St John F."/>
            <person name="Stenlid J."/>
            <person name="Sun H."/>
            <person name="Sun S."/>
            <person name="Syed K."/>
            <person name="Tsang A."/>
            <person name="Wiebenga A."/>
            <person name="Young D."/>
            <person name="Pisabarro A."/>
            <person name="Eastwood D.C."/>
            <person name="Martin F."/>
            <person name="Cullen D."/>
            <person name="Grigoriev I.V."/>
            <person name="Hibbett D.S."/>
        </authorList>
    </citation>
    <scope>NUCLEOTIDE SEQUENCE [LARGE SCALE GENOMIC DNA]</scope>
    <source>
        <strain evidence="3">RWD-64-598 SS2</strain>
    </source>
</reference>
<sequence length="575" mass="62841">MPKHCSTGSNAMIPQPRYVPYEVPRSSGGSKATVSSKAPLSVSRSTYDQQSPPHPHPPSAALELHPIIPSLPARSRRLALLDTPCPRRGRIASQHWAVRPDGSVLRAIRRIIERIKGKSAPLSNLEQGGAPIRRETSLRPNIHDRSSTENRSECARGAKANTTDTRAAPSPRHCASSIISTSKVAQWIRFTRGPFRGDVARVIDRIPPNFTWAYVVPRLSPNDHATLSNTPPAHGLVNLKLDWGGERKLLPYALAADAFGRARMARASDYFMLGGWHFTMDGFLIMEASARDFEDVYPNLTVIVNYASKHHMSNLHNTTTAAPGSSSSTTLSNAIGDGVHPPKRQTARKSTGARPPRPILQSPKAAISKSPKVPRPPVKPKIGPPPPLPPSPQQNLNPSRTSTWMPVEEDDAMEVMEWPDFESEDMEDELAESGAGGAPLGTGQTCQRCLERSVECTFLTAKRLPSSCDQCRVVNFKCSLRRKIIRKSKPDSSGAAPVQSGSGERPMSARAAREPEVPPPQAAATTSVHDMPMPQTPITAGLEPFIEAFLGRVEDRVRKTVREELEGWKAEQKKT</sequence>
<feature type="compositionally biased region" description="Acidic residues" evidence="1">
    <location>
        <begin position="422"/>
        <end position="431"/>
    </location>
</feature>
<dbReference type="RefSeq" id="XP_007768593.1">
    <property type="nucleotide sequence ID" value="XM_007770403.1"/>
</dbReference>
<feature type="region of interest" description="Disordered" evidence="1">
    <location>
        <begin position="138"/>
        <end position="174"/>
    </location>
</feature>
<feature type="region of interest" description="Disordered" evidence="1">
    <location>
        <begin position="487"/>
        <end position="539"/>
    </location>
</feature>
<accession>A0A5M3MRA0</accession>
<dbReference type="AlphaFoldDB" id="A0A5M3MRA0"/>
<dbReference type="EMBL" id="JH711578">
    <property type="protein sequence ID" value="EIW81185.1"/>
    <property type="molecule type" value="Genomic_DNA"/>
</dbReference>
<evidence type="ECO:0000313" key="3">
    <source>
        <dbReference type="Proteomes" id="UP000053558"/>
    </source>
</evidence>
<protein>
    <submittedName>
        <fullName evidence="2">Uncharacterized protein</fullName>
    </submittedName>
</protein>
<dbReference type="Proteomes" id="UP000053558">
    <property type="component" value="Unassembled WGS sequence"/>
</dbReference>